<keyword evidence="2" id="KW-0732">Signal</keyword>
<evidence type="ECO:0000313" key="4">
    <source>
        <dbReference type="Proteomes" id="UP000589036"/>
    </source>
</evidence>
<keyword evidence="4" id="KW-1185">Reference proteome</keyword>
<proteinExistence type="predicted"/>
<name>A0A852U8G6_9ACTN</name>
<comment type="caution">
    <text evidence="3">The sequence shown here is derived from an EMBL/GenBank/DDBJ whole genome shotgun (WGS) entry which is preliminary data.</text>
</comment>
<evidence type="ECO:0000313" key="3">
    <source>
        <dbReference type="EMBL" id="NYE50374.1"/>
    </source>
</evidence>
<evidence type="ECO:0000256" key="2">
    <source>
        <dbReference type="SAM" id="SignalP"/>
    </source>
</evidence>
<dbReference type="RefSeq" id="WP_179645863.1">
    <property type="nucleotide sequence ID" value="NZ_BAAAYY010000014.1"/>
</dbReference>
<feature type="compositionally biased region" description="Basic and acidic residues" evidence="1">
    <location>
        <begin position="42"/>
        <end position="54"/>
    </location>
</feature>
<feature type="chain" id="PRO_5039175857" evidence="2">
    <location>
        <begin position="20"/>
        <end position="250"/>
    </location>
</feature>
<reference evidence="3 4" key="1">
    <citation type="submission" date="2020-07" db="EMBL/GenBank/DDBJ databases">
        <title>Sequencing the genomes of 1000 actinobacteria strains.</title>
        <authorList>
            <person name="Klenk H.-P."/>
        </authorList>
    </citation>
    <scope>NUCLEOTIDE SEQUENCE [LARGE SCALE GENOMIC DNA]</scope>
    <source>
        <strain evidence="3 4">CXB654</strain>
    </source>
</reference>
<gene>
    <name evidence="3" type="ORF">HDA32_005494</name>
</gene>
<dbReference type="EMBL" id="JACCCC010000001">
    <property type="protein sequence ID" value="NYE50374.1"/>
    <property type="molecule type" value="Genomic_DNA"/>
</dbReference>
<protein>
    <submittedName>
        <fullName evidence="3">Uncharacterized protein</fullName>
    </submittedName>
</protein>
<evidence type="ECO:0000256" key="1">
    <source>
        <dbReference type="SAM" id="MobiDB-lite"/>
    </source>
</evidence>
<dbReference type="Proteomes" id="UP000589036">
    <property type="component" value="Unassembled WGS sequence"/>
</dbReference>
<sequence>MNPHLLTTVGVLLALLATACGGGQDAPAAADAPIADGNDPSRPADSHTDSHDAPEAEEPETEEPETEEPEPAYTPPETVSLEGNGDAVEEVELHEDPRIATMTHDGSANFIVHGVNSSGEEDQFLANEIGSYEGTVLYNGHVGDEMAAVQVEADGAWTVELRPLTDARVWEGDEVSGTGHDVLLFAEESAGLQTVAATHAGEGNFAVWAYGEDSDLLVNEIGSYDGEVLMPTDTAVIAVEADGEWSMALD</sequence>
<feature type="compositionally biased region" description="Acidic residues" evidence="1">
    <location>
        <begin position="55"/>
        <end position="70"/>
    </location>
</feature>
<dbReference type="AlphaFoldDB" id="A0A852U8G6"/>
<feature type="signal peptide" evidence="2">
    <location>
        <begin position="1"/>
        <end position="19"/>
    </location>
</feature>
<accession>A0A852U8G6</accession>
<feature type="region of interest" description="Disordered" evidence="1">
    <location>
        <begin position="22"/>
        <end position="82"/>
    </location>
</feature>
<organism evidence="3 4">
    <name type="scientific">Spinactinospora alkalitolerans</name>
    <dbReference type="NCBI Taxonomy" id="687207"/>
    <lineage>
        <taxon>Bacteria</taxon>
        <taxon>Bacillati</taxon>
        <taxon>Actinomycetota</taxon>
        <taxon>Actinomycetes</taxon>
        <taxon>Streptosporangiales</taxon>
        <taxon>Nocardiopsidaceae</taxon>
        <taxon>Spinactinospora</taxon>
    </lineage>
</organism>
<feature type="compositionally biased region" description="Low complexity" evidence="1">
    <location>
        <begin position="22"/>
        <end position="40"/>
    </location>
</feature>